<dbReference type="RefSeq" id="WP_173223289.1">
    <property type="nucleotide sequence ID" value="NZ_CP048104.1"/>
</dbReference>
<keyword evidence="1" id="KW-1133">Transmembrane helix</keyword>
<feature type="transmembrane region" description="Helical" evidence="1">
    <location>
        <begin position="196"/>
        <end position="214"/>
    </location>
</feature>
<dbReference type="EMBL" id="CP048104">
    <property type="protein sequence ID" value="QKG85024.1"/>
    <property type="molecule type" value="Genomic_DNA"/>
</dbReference>
<feature type="transmembrane region" description="Helical" evidence="1">
    <location>
        <begin position="299"/>
        <end position="317"/>
    </location>
</feature>
<keyword evidence="1" id="KW-0472">Membrane</keyword>
<feature type="transmembrane region" description="Helical" evidence="1">
    <location>
        <begin position="347"/>
        <end position="371"/>
    </location>
</feature>
<feature type="transmembrane region" description="Helical" evidence="1">
    <location>
        <begin position="240"/>
        <end position="261"/>
    </location>
</feature>
<feature type="transmembrane region" description="Helical" evidence="1">
    <location>
        <begin position="436"/>
        <end position="455"/>
    </location>
</feature>
<reference evidence="2 3" key="1">
    <citation type="submission" date="2020-01" db="EMBL/GenBank/DDBJ databases">
        <authorList>
            <person name="Gulvik C.A."/>
            <person name="Batra D.G."/>
        </authorList>
    </citation>
    <scope>NUCLEOTIDE SEQUENCE [LARGE SCALE GENOMIC DNA]</scope>
    <source>
        <strain evidence="2 3">W9323</strain>
    </source>
</reference>
<keyword evidence="3" id="KW-1185">Reference proteome</keyword>
<keyword evidence="1" id="KW-0812">Transmembrane</keyword>
<protein>
    <submittedName>
        <fullName evidence="2">ABC transporter permease</fullName>
    </submittedName>
</protein>
<dbReference type="KEGG" id="kpul:GXN76_11460"/>
<feature type="transmembrane region" description="Helical" evidence="1">
    <location>
        <begin position="392"/>
        <end position="416"/>
    </location>
</feature>
<sequence>MTKSLYKNTGTLFRFLLWRDRIRIPVWIISLAAITFMVAMAFTDLYPTEQEREVMAETMRNPAMSAMVGQGYGLDHYTPGAMMAHQMLLFTALAVAIMSILLVARHTRADEEDGRIELIRSLPSGRLSNLSATMLLLFTTNALIALVIGFGLYVLNIESMDLEGSLLYGAVLGSTGIIFTAITAIFAQLSDSSRGTIGFSFAVLGLSYLIRAIGDAGNETLSWISPLGWVLGAEVYVNNYWWPIVLTVGVSLLLVIVAFYLNAIRDLGSGFLPAKPGRKHASSLLQSPLGLALRLQRTALIAWAIGLFMIGASYGSVLGDLEAFFEENEIMKQMLTDNEGFSLTEQFITMLMSIMAMISTIPALMSMLKLTGEERKNRTEHLLSRAVSRMRLMGSSLLTAIVTAFVMLSLGTIGLWSTGTAVMDDGILFGTLYPAAIVHLPAMWLMIGIAVLLIGMAPKITGFIWVYLAYSFIAIYLGRLLQFPEWMDHLSPFGYIPQLPVEEMNYMRVSALMIIALVIMMIGFVGYRRRDIQG</sequence>
<name>A0A7D3XJD3_9BACL</name>
<feature type="transmembrane region" description="Helical" evidence="1">
    <location>
        <begin position="462"/>
        <end position="481"/>
    </location>
</feature>
<feature type="transmembrane region" description="Helical" evidence="1">
    <location>
        <begin position="166"/>
        <end position="189"/>
    </location>
</feature>
<dbReference type="Proteomes" id="UP000503088">
    <property type="component" value="Chromosome"/>
</dbReference>
<gene>
    <name evidence="2" type="ORF">GXN76_11460</name>
</gene>
<accession>A0A7D3XJD3</accession>
<evidence type="ECO:0000256" key="1">
    <source>
        <dbReference type="SAM" id="Phobius"/>
    </source>
</evidence>
<feature type="transmembrane region" description="Helical" evidence="1">
    <location>
        <begin position="87"/>
        <end position="106"/>
    </location>
</feature>
<feature type="transmembrane region" description="Helical" evidence="1">
    <location>
        <begin position="127"/>
        <end position="154"/>
    </location>
</feature>
<evidence type="ECO:0000313" key="3">
    <source>
        <dbReference type="Proteomes" id="UP000503088"/>
    </source>
</evidence>
<evidence type="ECO:0000313" key="2">
    <source>
        <dbReference type="EMBL" id="QKG85024.1"/>
    </source>
</evidence>
<feature type="transmembrane region" description="Helical" evidence="1">
    <location>
        <begin position="24"/>
        <end position="42"/>
    </location>
</feature>
<proteinExistence type="predicted"/>
<dbReference type="AlphaFoldDB" id="A0A7D3XJD3"/>
<feature type="transmembrane region" description="Helical" evidence="1">
    <location>
        <begin position="506"/>
        <end position="527"/>
    </location>
</feature>
<organism evidence="2 3">
    <name type="scientific">Kroppenstedtia pulmonis</name>
    <dbReference type="NCBI Taxonomy" id="1380685"/>
    <lineage>
        <taxon>Bacteria</taxon>
        <taxon>Bacillati</taxon>
        <taxon>Bacillota</taxon>
        <taxon>Bacilli</taxon>
        <taxon>Bacillales</taxon>
        <taxon>Thermoactinomycetaceae</taxon>
        <taxon>Kroppenstedtia</taxon>
    </lineage>
</organism>